<comment type="catalytic activity">
    <reaction evidence="4">
        <text>N(1)-(5-phospho-beta-D-ribosyl)glycinamide + (6R)-10-formyltetrahydrofolate = N(2)-formyl-N(1)-(5-phospho-beta-D-ribosyl)glycinamide + (6S)-5,6,7,8-tetrahydrofolate + H(+)</text>
        <dbReference type="Rhea" id="RHEA:15053"/>
        <dbReference type="ChEBI" id="CHEBI:15378"/>
        <dbReference type="ChEBI" id="CHEBI:57453"/>
        <dbReference type="ChEBI" id="CHEBI:143788"/>
        <dbReference type="ChEBI" id="CHEBI:147286"/>
        <dbReference type="ChEBI" id="CHEBI:195366"/>
        <dbReference type="EC" id="2.1.2.2"/>
    </reaction>
</comment>
<dbReference type="NCBIfam" id="TIGR00639">
    <property type="entry name" value="PurN"/>
    <property type="match status" value="1"/>
</dbReference>
<comment type="caution">
    <text evidence="6">The sequence shown here is derived from an EMBL/GenBank/DDBJ whole genome shotgun (WGS) entry which is preliminary data.</text>
</comment>
<evidence type="ECO:0000313" key="7">
    <source>
        <dbReference type="Proteomes" id="UP000242660"/>
    </source>
</evidence>
<reference evidence="6 7" key="1">
    <citation type="journal article" date="2017" name="Front. Microbiol.">
        <title>Genome of Ca. Pandoraea novymonadis, an Endosymbiotic Bacterium of the Trypanosomatid Novymonas esmeraldas.</title>
        <authorList>
            <person name="Kostygov A.Y."/>
            <person name="Butenko A."/>
            <person name="Nenarokova A."/>
            <person name="Tashyreva D."/>
            <person name="Flegontov P."/>
            <person name="Lukes J."/>
            <person name="Yurchenko V."/>
        </authorList>
    </citation>
    <scope>NUCLEOTIDE SEQUENCE [LARGE SCALE GENOMIC DNA]</scope>
    <source>
        <strain evidence="6 7">E262</strain>
    </source>
</reference>
<keyword evidence="3 4" id="KW-0658">Purine biosynthesis</keyword>
<dbReference type="Pfam" id="PF00551">
    <property type="entry name" value="Formyl_trans_N"/>
    <property type="match status" value="1"/>
</dbReference>
<dbReference type="EC" id="2.1.2.2" evidence="4"/>
<dbReference type="SUPFAM" id="SSF53328">
    <property type="entry name" value="Formyltransferase"/>
    <property type="match status" value="1"/>
</dbReference>
<evidence type="ECO:0000313" key="6">
    <source>
        <dbReference type="EMBL" id="PSB91831.1"/>
    </source>
</evidence>
<evidence type="ECO:0000256" key="3">
    <source>
        <dbReference type="ARBA" id="ARBA00022755"/>
    </source>
</evidence>
<feature type="active site" description="Proton donor" evidence="4">
    <location>
        <position position="108"/>
    </location>
</feature>
<dbReference type="InterPro" id="IPR004607">
    <property type="entry name" value="GART"/>
</dbReference>
<proteinExistence type="inferred from homology"/>
<dbReference type="EMBL" id="MUHY01000001">
    <property type="protein sequence ID" value="PSB91831.1"/>
    <property type="molecule type" value="Genomic_DNA"/>
</dbReference>
<dbReference type="CDD" id="cd08645">
    <property type="entry name" value="FMT_core_GART"/>
    <property type="match status" value="1"/>
</dbReference>
<feature type="site" description="Raises pKa of active site His" evidence="4">
    <location>
        <position position="144"/>
    </location>
</feature>
<keyword evidence="7" id="KW-1185">Reference proteome</keyword>
<organism evidence="6 7">
    <name type="scientific">Candidatus Pandoraea novymonadis</name>
    <dbReference type="NCBI Taxonomy" id="1808959"/>
    <lineage>
        <taxon>Bacteria</taxon>
        <taxon>Pseudomonadati</taxon>
        <taxon>Pseudomonadota</taxon>
        <taxon>Betaproteobacteria</taxon>
        <taxon>Burkholderiales</taxon>
        <taxon>Burkholderiaceae</taxon>
        <taxon>Pandoraea</taxon>
    </lineage>
</organism>
<gene>
    <name evidence="4 6" type="primary">purN</name>
    <name evidence="6" type="ORF">BZL35_00045</name>
</gene>
<dbReference type="PANTHER" id="PTHR43369">
    <property type="entry name" value="PHOSPHORIBOSYLGLYCINAMIDE FORMYLTRANSFERASE"/>
    <property type="match status" value="1"/>
</dbReference>
<dbReference type="InterPro" id="IPR036477">
    <property type="entry name" value="Formyl_transf_N_sf"/>
</dbReference>
<feature type="binding site" evidence="4">
    <location>
        <begin position="12"/>
        <end position="14"/>
    </location>
    <ligand>
        <name>N(1)-(5-phospho-beta-D-ribosyl)glycinamide</name>
        <dbReference type="ChEBI" id="CHEBI:143788"/>
    </ligand>
</feature>
<name>A0ABX5FEU8_9BURK</name>
<comment type="function">
    <text evidence="4">Catalyzes the transfer of a formyl group from 10-formyltetrahydrofolate to 5-phospho-ribosyl-glycinamide (GAR), producing 5-phospho-ribosyl-N-formylglycinamide (FGAR) and tetrahydrofolate.</text>
</comment>
<dbReference type="Gene3D" id="3.40.50.170">
    <property type="entry name" value="Formyl transferase, N-terminal domain"/>
    <property type="match status" value="1"/>
</dbReference>
<evidence type="ECO:0000256" key="4">
    <source>
        <dbReference type="HAMAP-Rule" id="MF_01930"/>
    </source>
</evidence>
<comment type="similarity">
    <text evidence="4">Belongs to the GART family.</text>
</comment>
<evidence type="ECO:0000256" key="1">
    <source>
        <dbReference type="ARBA" id="ARBA00005054"/>
    </source>
</evidence>
<feature type="domain" description="Formyl transferase N-terminal" evidence="5">
    <location>
        <begin position="2"/>
        <end position="181"/>
    </location>
</feature>
<dbReference type="PANTHER" id="PTHR43369:SF2">
    <property type="entry name" value="PHOSPHORIBOSYLGLYCINAMIDE FORMYLTRANSFERASE"/>
    <property type="match status" value="1"/>
</dbReference>
<dbReference type="RefSeq" id="WP_106181700.1">
    <property type="nucleotide sequence ID" value="NZ_MUHY01000001.1"/>
</dbReference>
<accession>A0ABX5FEU8</accession>
<sequence length="216" mass="23544">MKNIVILISGRGSNMQAIVRACADEHWSARVVAVIANCHDAFGLAFAQAQGIPTLVVESRGKTRELFESELAVVIDAFSPNLVVLAGFMRVLTSDFTLHYAGRLMNIHPSLLPAFPGLHTHASAIEAGCKLSGATVHFVTSVLDHGPIVLQAAVPIKVDDTPETLSDRILAVEHVIYPRAVRWFVEDRLYVDDLYVSLAPDINGMNEPQWFFGANA</sequence>
<feature type="binding site" evidence="4">
    <location>
        <position position="64"/>
    </location>
    <ligand>
        <name>(6R)-10-formyltetrahydrofolate</name>
        <dbReference type="ChEBI" id="CHEBI:195366"/>
    </ligand>
</feature>
<evidence type="ECO:0000259" key="5">
    <source>
        <dbReference type="Pfam" id="PF00551"/>
    </source>
</evidence>
<dbReference type="InterPro" id="IPR002376">
    <property type="entry name" value="Formyl_transf_N"/>
</dbReference>
<feature type="binding site" evidence="4">
    <location>
        <position position="106"/>
    </location>
    <ligand>
        <name>(6R)-10-formyltetrahydrofolate</name>
        <dbReference type="ChEBI" id="CHEBI:195366"/>
    </ligand>
</feature>
<evidence type="ECO:0000256" key="2">
    <source>
        <dbReference type="ARBA" id="ARBA00022679"/>
    </source>
</evidence>
<keyword evidence="2 4" id="KW-0808">Transferase</keyword>
<dbReference type="Proteomes" id="UP000242660">
    <property type="component" value="Unassembled WGS sequence"/>
</dbReference>
<protein>
    <recommendedName>
        <fullName evidence="4">Phosphoribosylglycinamide formyltransferase</fullName>
        <ecNumber evidence="4">2.1.2.2</ecNumber>
    </recommendedName>
    <alternativeName>
        <fullName evidence="4">5'-phosphoribosylglycinamide transformylase</fullName>
    </alternativeName>
    <alternativeName>
        <fullName evidence="4">GAR transformylase</fullName>
        <shortName evidence="4">GART</shortName>
    </alternativeName>
</protein>
<comment type="caution">
    <text evidence="4">Lacks conserved residue(s) required for the propagation of feature annotation.</text>
</comment>
<dbReference type="HAMAP" id="MF_01930">
    <property type="entry name" value="PurN"/>
    <property type="match status" value="1"/>
</dbReference>
<comment type="pathway">
    <text evidence="1 4">Purine metabolism; IMP biosynthesis via de novo pathway; N(2)-formyl-N(1)-(5-phospho-D-ribosyl)glycinamide from N(1)-(5-phospho-D-ribosyl)glycinamide (10-formyl THF route): step 1/1.</text>
</comment>